<organism evidence="4 5">
    <name type="scientific">Haloplanus rubicundus</name>
    <dbReference type="NCBI Taxonomy" id="1547898"/>
    <lineage>
        <taxon>Archaea</taxon>
        <taxon>Methanobacteriati</taxon>
        <taxon>Methanobacteriota</taxon>
        <taxon>Stenosarchaea group</taxon>
        <taxon>Halobacteria</taxon>
        <taxon>Halobacteriales</taxon>
        <taxon>Haloferacaceae</taxon>
        <taxon>Haloplanus</taxon>
    </lineage>
</organism>
<feature type="domain" description="N-acetyltransferase" evidence="3">
    <location>
        <begin position="2"/>
        <end position="161"/>
    </location>
</feature>
<evidence type="ECO:0000256" key="2">
    <source>
        <dbReference type="ARBA" id="ARBA00023315"/>
    </source>
</evidence>
<dbReference type="GeneID" id="37284391"/>
<dbReference type="CDD" id="cd04301">
    <property type="entry name" value="NAT_SF"/>
    <property type="match status" value="1"/>
</dbReference>
<proteinExistence type="predicted"/>
<protein>
    <submittedName>
        <fullName evidence="4">GNAT family N-acetyltransferase</fullName>
    </submittedName>
</protein>
<dbReference type="EMBL" id="CP031150">
    <property type="protein sequence ID" value="AXG07331.1"/>
    <property type="molecule type" value="Genomic_DNA"/>
</dbReference>
<evidence type="ECO:0000259" key="3">
    <source>
        <dbReference type="PROSITE" id="PS51186"/>
    </source>
</evidence>
<dbReference type="InterPro" id="IPR000182">
    <property type="entry name" value="GNAT_dom"/>
</dbReference>
<dbReference type="RefSeq" id="WP_114586460.1">
    <property type="nucleotide sequence ID" value="NZ_CP031150.1"/>
</dbReference>
<keyword evidence="1 4" id="KW-0808">Transferase</keyword>
<dbReference type="PANTHER" id="PTHR43877">
    <property type="entry name" value="AMINOALKYLPHOSPHONATE N-ACETYLTRANSFERASE-RELATED-RELATED"/>
    <property type="match status" value="1"/>
</dbReference>
<evidence type="ECO:0000313" key="4">
    <source>
        <dbReference type="EMBL" id="AXG07331.1"/>
    </source>
</evidence>
<keyword evidence="5" id="KW-1185">Reference proteome</keyword>
<dbReference type="InterPro" id="IPR050832">
    <property type="entry name" value="Bact_Acetyltransf"/>
</dbReference>
<dbReference type="SUPFAM" id="SSF55729">
    <property type="entry name" value="Acyl-CoA N-acyltransferases (Nat)"/>
    <property type="match status" value="1"/>
</dbReference>
<dbReference type="Gene3D" id="3.40.630.30">
    <property type="match status" value="1"/>
</dbReference>
<dbReference type="Pfam" id="PF00583">
    <property type="entry name" value="Acetyltransf_1"/>
    <property type="match status" value="1"/>
</dbReference>
<dbReference type="PROSITE" id="PS51186">
    <property type="entry name" value="GNAT"/>
    <property type="match status" value="1"/>
</dbReference>
<dbReference type="KEGG" id="haj:DU500_13360"/>
<evidence type="ECO:0000313" key="5">
    <source>
        <dbReference type="Proteomes" id="UP000253273"/>
    </source>
</evidence>
<dbReference type="Proteomes" id="UP000253273">
    <property type="component" value="Chromosome"/>
</dbReference>
<keyword evidence="2" id="KW-0012">Acyltransferase</keyword>
<dbReference type="AlphaFoldDB" id="A0A345E559"/>
<gene>
    <name evidence="4" type="ORF">DU500_13360</name>
</gene>
<sequence length="161" mass="17724">MVTVEPAAPAEADAVADLWVALATDGRRHGSHLRPAASRDAVRESLARHAADGGLTVARSDGELVGFVRFDVERGPLTQDCTRGVVRDLFVTPAARDDGVGTRLLDAAEAALRDRGVDVVAVEALARNADAVRFYERRGYRPHRIEFEREVENDKRPRRDR</sequence>
<dbReference type="InterPro" id="IPR016181">
    <property type="entry name" value="Acyl_CoA_acyltransferase"/>
</dbReference>
<evidence type="ECO:0000256" key="1">
    <source>
        <dbReference type="ARBA" id="ARBA00022679"/>
    </source>
</evidence>
<reference evidence="4 5" key="1">
    <citation type="submission" date="2018-07" db="EMBL/GenBank/DDBJ databases">
        <title>Genome sequences of Haloplanus sp. CBA1113.</title>
        <authorList>
            <person name="Kim Y.B."/>
            <person name="Roh S.W."/>
        </authorList>
    </citation>
    <scope>NUCLEOTIDE SEQUENCE [LARGE SCALE GENOMIC DNA]</scope>
    <source>
        <strain evidence="4 5">CBA1113</strain>
    </source>
</reference>
<accession>A0A345E559</accession>
<dbReference type="OrthoDB" id="38613at2157"/>
<name>A0A345E559_9EURY</name>
<dbReference type="GO" id="GO:0016747">
    <property type="term" value="F:acyltransferase activity, transferring groups other than amino-acyl groups"/>
    <property type="evidence" value="ECO:0007669"/>
    <property type="project" value="InterPro"/>
</dbReference>